<dbReference type="AlphaFoldDB" id="A0A2N3NJD0"/>
<evidence type="ECO:0000256" key="6">
    <source>
        <dbReference type="ARBA" id="ARBA00023242"/>
    </source>
</evidence>
<name>A0A2N3NJD0_9PEZI</name>
<dbReference type="STRING" id="41688.A0A2N3NJD0"/>
<feature type="domain" description="Zn(2)-C6 fungal-type" evidence="8">
    <location>
        <begin position="6"/>
        <end position="38"/>
    </location>
</feature>
<dbReference type="InterPro" id="IPR001138">
    <property type="entry name" value="Zn2Cys6_DnaBD"/>
</dbReference>
<dbReference type="PANTHER" id="PTHR46910:SF37">
    <property type="entry name" value="ZN(II)2CYS6 TRANSCRIPTION FACTOR (EUROFUNG)"/>
    <property type="match status" value="1"/>
</dbReference>
<comment type="caution">
    <text evidence="9">The sequence shown here is derived from an EMBL/GenBank/DDBJ whole genome shotgun (WGS) entry which is preliminary data.</text>
</comment>
<dbReference type="PANTHER" id="PTHR46910">
    <property type="entry name" value="TRANSCRIPTION FACTOR PDR1"/>
    <property type="match status" value="1"/>
</dbReference>
<dbReference type="CDD" id="cd00067">
    <property type="entry name" value="GAL4"/>
    <property type="match status" value="1"/>
</dbReference>
<dbReference type="EMBL" id="NLAX01000003">
    <property type="protein sequence ID" value="PKS12559.1"/>
    <property type="molecule type" value="Genomic_DNA"/>
</dbReference>
<evidence type="ECO:0000313" key="10">
    <source>
        <dbReference type="Proteomes" id="UP000233524"/>
    </source>
</evidence>
<organism evidence="9 10">
    <name type="scientific">Lomentospora prolificans</name>
    <dbReference type="NCBI Taxonomy" id="41688"/>
    <lineage>
        <taxon>Eukaryota</taxon>
        <taxon>Fungi</taxon>
        <taxon>Dikarya</taxon>
        <taxon>Ascomycota</taxon>
        <taxon>Pezizomycotina</taxon>
        <taxon>Sordariomycetes</taxon>
        <taxon>Hypocreomycetidae</taxon>
        <taxon>Microascales</taxon>
        <taxon>Microascaceae</taxon>
        <taxon>Lomentospora</taxon>
    </lineage>
</organism>
<evidence type="ECO:0000256" key="5">
    <source>
        <dbReference type="ARBA" id="ARBA00023163"/>
    </source>
</evidence>
<dbReference type="Proteomes" id="UP000233524">
    <property type="component" value="Unassembled WGS sequence"/>
</dbReference>
<dbReference type="GO" id="GO:0000981">
    <property type="term" value="F:DNA-binding transcription factor activity, RNA polymerase II-specific"/>
    <property type="evidence" value="ECO:0007669"/>
    <property type="project" value="InterPro"/>
</dbReference>
<dbReference type="InterPro" id="IPR036864">
    <property type="entry name" value="Zn2-C6_fun-type_DNA-bd_sf"/>
</dbReference>
<evidence type="ECO:0000256" key="2">
    <source>
        <dbReference type="ARBA" id="ARBA00022723"/>
    </source>
</evidence>
<dbReference type="SUPFAM" id="SSF57701">
    <property type="entry name" value="Zn2/Cys6 DNA-binding domain"/>
    <property type="match status" value="1"/>
</dbReference>
<dbReference type="PROSITE" id="PS50048">
    <property type="entry name" value="ZN2_CY6_FUNGAL_2"/>
    <property type="match status" value="1"/>
</dbReference>
<dbReference type="Pfam" id="PF04082">
    <property type="entry name" value="Fungal_trans"/>
    <property type="match status" value="1"/>
</dbReference>
<feature type="compositionally biased region" description="Low complexity" evidence="7">
    <location>
        <begin position="77"/>
        <end position="86"/>
    </location>
</feature>
<evidence type="ECO:0000256" key="3">
    <source>
        <dbReference type="ARBA" id="ARBA00023015"/>
    </source>
</evidence>
<dbReference type="SMART" id="SM00066">
    <property type="entry name" value="GAL4"/>
    <property type="match status" value="1"/>
</dbReference>
<feature type="region of interest" description="Disordered" evidence="7">
    <location>
        <begin position="72"/>
        <end position="98"/>
    </location>
</feature>
<keyword evidence="2" id="KW-0479">Metal-binding</keyword>
<evidence type="ECO:0000259" key="8">
    <source>
        <dbReference type="PROSITE" id="PS50048"/>
    </source>
</evidence>
<dbReference type="Gene3D" id="4.10.240.10">
    <property type="entry name" value="Zn(2)-C6 fungal-type DNA-binding domain"/>
    <property type="match status" value="1"/>
</dbReference>
<dbReference type="InParanoid" id="A0A2N3NJD0"/>
<reference evidence="9 10" key="1">
    <citation type="journal article" date="2017" name="G3 (Bethesda)">
        <title>First Draft Genome Sequence of the Pathogenic Fungus Lomentospora prolificans (Formerly Scedosporium prolificans).</title>
        <authorList>
            <person name="Luo R."/>
            <person name="Zimin A."/>
            <person name="Workman R."/>
            <person name="Fan Y."/>
            <person name="Pertea G."/>
            <person name="Grossman N."/>
            <person name="Wear M.P."/>
            <person name="Jia B."/>
            <person name="Miller H."/>
            <person name="Casadevall A."/>
            <person name="Timp W."/>
            <person name="Zhang S.X."/>
            <person name="Salzberg S.L."/>
        </authorList>
    </citation>
    <scope>NUCLEOTIDE SEQUENCE [LARGE SCALE GENOMIC DNA]</scope>
    <source>
        <strain evidence="9 10">JHH-5317</strain>
    </source>
</reference>
<keyword evidence="3" id="KW-0805">Transcription regulation</keyword>
<dbReference type="GO" id="GO:0005634">
    <property type="term" value="C:nucleus"/>
    <property type="evidence" value="ECO:0007669"/>
    <property type="project" value="UniProtKB-SubCell"/>
</dbReference>
<dbReference type="VEuPathDB" id="FungiDB:jhhlp_000767"/>
<keyword evidence="4" id="KW-0238">DNA-binding</keyword>
<dbReference type="CDD" id="cd12148">
    <property type="entry name" value="fungal_TF_MHR"/>
    <property type="match status" value="1"/>
</dbReference>
<keyword evidence="5" id="KW-0804">Transcription</keyword>
<evidence type="ECO:0000256" key="4">
    <source>
        <dbReference type="ARBA" id="ARBA00023125"/>
    </source>
</evidence>
<dbReference type="SMART" id="SM00906">
    <property type="entry name" value="Fungal_trans"/>
    <property type="match status" value="1"/>
</dbReference>
<keyword evidence="6" id="KW-0539">Nucleus</keyword>
<dbReference type="InterPro" id="IPR050987">
    <property type="entry name" value="AtrR-like"/>
</dbReference>
<keyword evidence="10" id="KW-1185">Reference proteome</keyword>
<dbReference type="GO" id="GO:0008270">
    <property type="term" value="F:zinc ion binding"/>
    <property type="evidence" value="ECO:0007669"/>
    <property type="project" value="InterPro"/>
</dbReference>
<dbReference type="OrthoDB" id="4116913at2759"/>
<proteinExistence type="predicted"/>
<protein>
    <recommendedName>
        <fullName evidence="8">Zn(2)-C6 fungal-type domain-containing protein</fullName>
    </recommendedName>
</protein>
<sequence length="667" mass="74396">MPPKRACDVCYKRKIQCSIINPEEPCEWCSHHDVACTFAREPRKKKKTSRDLSQDVQELSRRIEVLEQNLSHKLSESSRSTEAISSPVGLTTPATERECSVRSSTLPNHISWLPHSQASPSSYLSSHGGRRPFEAPPRLPSDLRRYLGQNWYHRGIPILSDKGYQWVESRTGKAVDLAKFNLFGSKSTRPSAVWSYEELCELPDRHVAEGIVSSLLLTPSRPFYYPVLDPVLFDETVSSAYEASTASMAPDARVSAKACVLAALAVATRLKGSDESLNSAAYGDRAQCLILGHISGEVSLDSAQAVILLHLYRTVTGEWDNAVILFSMASRLICGLGGHIYQPEMPGDSISYDERRTQHIRKLFWMCHMVDKGISLRCGQPPMLSGDFCDLTPPSWYTGVWAYAPELDGEQETGGPLASDSNNHLPGIIGLSHIKEKALKLLYSPNAAKLSDSQILVHIRQLDDELEHWRLSIPQDFRPKLSIAPDCVLFSPRMSVEQRMCCRNLQLEYHYLVTTIHTAVRRCGATYAEGTEIPDDLHGVFHSSLDLALEASRSTLSMLRNPDSGLEEEPFWRIAFYPSVAAMSLFVNILVHPLSAQAQKDLEILASAVSISQNISTASMTGDDMEYLQEMNNFVMELVQLANCAMWKARREGRRDPCKGWKPAPSS</sequence>
<comment type="subcellular location">
    <subcellularLocation>
        <location evidence="1">Nucleus</location>
    </subcellularLocation>
</comment>
<dbReference type="GO" id="GO:0003677">
    <property type="term" value="F:DNA binding"/>
    <property type="evidence" value="ECO:0007669"/>
    <property type="project" value="UniProtKB-KW"/>
</dbReference>
<accession>A0A2N3NJD0</accession>
<gene>
    <name evidence="9" type="ORF">jhhlp_000767</name>
</gene>
<evidence type="ECO:0000313" key="9">
    <source>
        <dbReference type="EMBL" id="PKS12559.1"/>
    </source>
</evidence>
<dbReference type="InterPro" id="IPR007219">
    <property type="entry name" value="XnlR_reg_dom"/>
</dbReference>
<dbReference type="GO" id="GO:0006351">
    <property type="term" value="P:DNA-templated transcription"/>
    <property type="evidence" value="ECO:0007669"/>
    <property type="project" value="InterPro"/>
</dbReference>
<evidence type="ECO:0000256" key="7">
    <source>
        <dbReference type="SAM" id="MobiDB-lite"/>
    </source>
</evidence>
<evidence type="ECO:0000256" key="1">
    <source>
        <dbReference type="ARBA" id="ARBA00004123"/>
    </source>
</evidence>